<reference evidence="1" key="3">
    <citation type="submission" date="2021-05" db="UniProtKB">
        <authorList>
            <consortium name="EnsemblPlants"/>
        </authorList>
    </citation>
    <scope>IDENTIFICATION</scope>
    <source>
        <strain evidence="1">cv. B73</strain>
    </source>
</reference>
<dbReference type="EnsemblPlants" id="Zm00001eb313940_T001">
    <property type="protein sequence ID" value="Zm00001eb313940_P001"/>
    <property type="gene ID" value="Zm00001eb313940"/>
</dbReference>
<evidence type="ECO:0000313" key="2">
    <source>
        <dbReference type="Proteomes" id="UP000007305"/>
    </source>
</evidence>
<dbReference type="Proteomes" id="UP000007305">
    <property type="component" value="Chromosome 7"/>
</dbReference>
<evidence type="ECO:0000313" key="1">
    <source>
        <dbReference type="EnsemblPlants" id="Zm00001eb313940_P001"/>
    </source>
</evidence>
<dbReference type="AlphaFoldDB" id="A0A804QBY9"/>
<proteinExistence type="predicted"/>
<dbReference type="InParanoid" id="A0A804QBY9"/>
<accession>A0A804QBY9</accession>
<dbReference type="Gramene" id="Zm00001eb313940_T001">
    <property type="protein sequence ID" value="Zm00001eb313940_P001"/>
    <property type="gene ID" value="Zm00001eb313940"/>
</dbReference>
<reference evidence="1" key="2">
    <citation type="submission" date="2019-07" db="EMBL/GenBank/DDBJ databases">
        <authorList>
            <person name="Seetharam A."/>
            <person name="Woodhouse M."/>
            <person name="Cannon E."/>
        </authorList>
    </citation>
    <scope>NUCLEOTIDE SEQUENCE [LARGE SCALE GENOMIC DNA]</scope>
    <source>
        <strain evidence="1">cv. B73</strain>
    </source>
</reference>
<organism evidence="1 2">
    <name type="scientific">Zea mays</name>
    <name type="common">Maize</name>
    <dbReference type="NCBI Taxonomy" id="4577"/>
    <lineage>
        <taxon>Eukaryota</taxon>
        <taxon>Viridiplantae</taxon>
        <taxon>Streptophyta</taxon>
        <taxon>Embryophyta</taxon>
        <taxon>Tracheophyta</taxon>
        <taxon>Spermatophyta</taxon>
        <taxon>Magnoliopsida</taxon>
        <taxon>Liliopsida</taxon>
        <taxon>Poales</taxon>
        <taxon>Poaceae</taxon>
        <taxon>PACMAD clade</taxon>
        <taxon>Panicoideae</taxon>
        <taxon>Andropogonodae</taxon>
        <taxon>Andropogoneae</taxon>
        <taxon>Tripsacinae</taxon>
        <taxon>Zea</taxon>
    </lineage>
</organism>
<name>A0A804QBY9_MAIZE</name>
<sequence>MYHHMRRRRFVHRHACMSRTPAAYATESRHDKDGSTCWTPFQFLPFFVDYSKVSS</sequence>
<protein>
    <submittedName>
        <fullName evidence="1">Uncharacterized protein</fullName>
    </submittedName>
</protein>
<keyword evidence="2" id="KW-1185">Reference proteome</keyword>
<reference evidence="2" key="1">
    <citation type="submission" date="2015-12" db="EMBL/GenBank/DDBJ databases">
        <title>Update maize B73 reference genome by single molecule sequencing technologies.</title>
        <authorList>
            <consortium name="Maize Genome Sequencing Project"/>
            <person name="Ware D."/>
        </authorList>
    </citation>
    <scope>NUCLEOTIDE SEQUENCE [LARGE SCALE GENOMIC DNA]</scope>
    <source>
        <strain evidence="2">cv. B73</strain>
    </source>
</reference>